<comment type="caution">
    <text evidence="1">Lacks conserved residue(s) required for the propagation of feature annotation.</text>
</comment>
<comment type="similarity">
    <text evidence="1">Belongs to the NnrE/AIBP family.</text>
</comment>
<dbReference type="InterPro" id="IPR004443">
    <property type="entry name" value="YjeF_N_dom"/>
</dbReference>
<dbReference type="Pfam" id="PF03853">
    <property type="entry name" value="YjeF_N"/>
    <property type="match status" value="1"/>
</dbReference>
<feature type="binding site" evidence="1">
    <location>
        <position position="225"/>
    </location>
    <ligand>
        <name>(6S)-NADPHX</name>
        <dbReference type="ChEBI" id="CHEBI:64076"/>
    </ligand>
</feature>
<comment type="catalytic activity">
    <reaction evidence="1">
        <text>(6R)-NADHX = (6S)-NADHX</text>
        <dbReference type="Rhea" id="RHEA:32215"/>
        <dbReference type="ChEBI" id="CHEBI:64074"/>
        <dbReference type="ChEBI" id="CHEBI:64075"/>
        <dbReference type="EC" id="5.1.99.6"/>
    </reaction>
</comment>
<protein>
    <recommendedName>
        <fullName evidence="1">NAD(P)H-hydrate epimerase</fullName>
        <ecNumber evidence="1">5.1.99.6</ecNumber>
    </recommendedName>
    <alternativeName>
        <fullName evidence="1">NAD(P)HX epimerase</fullName>
    </alternativeName>
</protein>
<comment type="cofactor">
    <cofactor evidence="1">
        <name>K(+)</name>
        <dbReference type="ChEBI" id="CHEBI:29103"/>
    </cofactor>
    <text evidence="1">Binds 1 potassium ion per subunit.</text>
</comment>
<dbReference type="NCBIfam" id="TIGR00197">
    <property type="entry name" value="yjeF_nterm"/>
    <property type="match status" value="1"/>
</dbReference>
<feature type="binding site" evidence="1">
    <location>
        <position position="113"/>
    </location>
    <ligand>
        <name>K(+)</name>
        <dbReference type="ChEBI" id="CHEBI:29103"/>
    </ligand>
</feature>
<keyword evidence="1" id="KW-0521">NADP</keyword>
<dbReference type="EC" id="5.1.99.6" evidence="1"/>
<dbReference type="AlphaFoldDB" id="A0A926E9H7"/>
<dbReference type="EMBL" id="JACRTA010000001">
    <property type="protein sequence ID" value="MBC8568071.1"/>
    <property type="molecule type" value="Genomic_DNA"/>
</dbReference>
<dbReference type="HAMAP" id="MF_01966">
    <property type="entry name" value="NADHX_epimerase"/>
    <property type="match status" value="1"/>
</dbReference>
<dbReference type="InterPro" id="IPR036652">
    <property type="entry name" value="YjeF_N_dom_sf"/>
</dbReference>
<feature type="binding site" evidence="1">
    <location>
        <begin position="112"/>
        <end position="116"/>
    </location>
    <ligand>
        <name>(6S)-NADPHX</name>
        <dbReference type="ChEBI" id="CHEBI:64076"/>
    </ligand>
</feature>
<feature type="domain" description="YjeF N-terminal" evidence="2">
    <location>
        <begin position="14"/>
        <end position="285"/>
    </location>
</feature>
<dbReference type="RefSeq" id="WP_177269749.1">
    <property type="nucleotide sequence ID" value="NZ_JACRTA010000001.1"/>
</dbReference>
<evidence type="ECO:0000313" key="3">
    <source>
        <dbReference type="EMBL" id="MBC8568071.1"/>
    </source>
</evidence>
<dbReference type="PROSITE" id="PS51385">
    <property type="entry name" value="YJEF_N"/>
    <property type="match status" value="1"/>
</dbReference>
<dbReference type="Gene3D" id="3.40.50.10260">
    <property type="entry name" value="YjeF N-terminal domain"/>
    <property type="match status" value="1"/>
</dbReference>
<evidence type="ECO:0000259" key="2">
    <source>
        <dbReference type="PROSITE" id="PS51385"/>
    </source>
</evidence>
<evidence type="ECO:0000256" key="1">
    <source>
        <dbReference type="HAMAP-Rule" id="MF_01966"/>
    </source>
</evidence>
<feature type="binding site" evidence="1">
    <location>
        <begin position="185"/>
        <end position="191"/>
    </location>
    <ligand>
        <name>(6S)-NADPHX</name>
        <dbReference type="ChEBI" id="CHEBI:64076"/>
    </ligand>
</feature>
<name>A0A926E9H7_9FIRM</name>
<dbReference type="SUPFAM" id="SSF64153">
    <property type="entry name" value="YjeF N-terminal domain-like"/>
    <property type="match status" value="1"/>
</dbReference>
<dbReference type="GO" id="GO:0052856">
    <property type="term" value="F:NAD(P)HX epimerase activity"/>
    <property type="evidence" value="ECO:0007669"/>
    <property type="project" value="UniProtKB-UniRule"/>
</dbReference>
<keyword evidence="1" id="KW-0520">NAD</keyword>
<keyword evidence="1" id="KW-0479">Metal-binding</keyword>
<sequence>MNKNREHFVTCGQMRILEKRADENGLSYYQMMETAGSSAAEIILEIDMYRRFIAGKEDVSDTVNSKVAETVYVGKSIKSPKSYVSAENKGCDEKGDWSSRRKNVLVFCGKGNNGGDGFVTARILCNKGYEVTVILVDGKPVTSNSKINFSLIEDMPITIVDMKENERALIELREIPDIIIDAIYGTGFQGALNGNALKAAIYINNFSKGSSDSTCRGGPIIFALDIPSGISGDLINEKYLDHSCVCADYTIVFHAKKPVHLQKFASGYFGRIVVCDIGIDEERLWNVEI</sequence>
<comment type="function">
    <text evidence="1">Catalyzes the epimerization of the S- and R-forms of NAD(P)HX, a damaged form of NAD(P)H that is a result of enzymatic or heat-dependent hydration. This is a prerequisite for the S-specific NAD(P)H-hydrate dehydratase to allow the repair of both epimers of NAD(P)HX.</text>
</comment>
<dbReference type="Proteomes" id="UP000610862">
    <property type="component" value="Unassembled WGS sequence"/>
</dbReference>
<accession>A0A926E9H7</accession>
<proteinExistence type="inferred from homology"/>
<comment type="caution">
    <text evidence="3">The sequence shown here is derived from an EMBL/GenBank/DDBJ whole genome shotgun (WGS) entry which is preliminary data.</text>
</comment>
<keyword evidence="1" id="KW-0547">Nucleotide-binding</keyword>
<keyword evidence="4" id="KW-1185">Reference proteome</keyword>
<organism evidence="3 4">
    <name type="scientific">Lentihominibacter hominis</name>
    <dbReference type="NCBI Taxonomy" id="2763645"/>
    <lineage>
        <taxon>Bacteria</taxon>
        <taxon>Bacillati</taxon>
        <taxon>Bacillota</taxon>
        <taxon>Clostridia</taxon>
        <taxon>Peptostreptococcales</taxon>
        <taxon>Anaerovoracaceae</taxon>
        <taxon>Lentihominibacter</taxon>
    </lineage>
</organism>
<evidence type="ECO:0000313" key="4">
    <source>
        <dbReference type="Proteomes" id="UP000610862"/>
    </source>
</evidence>
<reference evidence="3" key="1">
    <citation type="submission" date="2020-08" db="EMBL/GenBank/DDBJ databases">
        <title>Genome public.</title>
        <authorList>
            <person name="Liu C."/>
            <person name="Sun Q."/>
        </authorList>
    </citation>
    <scope>NUCLEOTIDE SEQUENCE</scope>
    <source>
        <strain evidence="3">NSJ-24</strain>
    </source>
</reference>
<feature type="binding site" evidence="1">
    <location>
        <position position="228"/>
    </location>
    <ligand>
        <name>K(+)</name>
        <dbReference type="ChEBI" id="CHEBI:29103"/>
    </ligand>
</feature>
<comment type="catalytic activity">
    <reaction evidence="1">
        <text>(6R)-NADPHX = (6S)-NADPHX</text>
        <dbReference type="Rhea" id="RHEA:32227"/>
        <dbReference type="ChEBI" id="CHEBI:64076"/>
        <dbReference type="ChEBI" id="CHEBI:64077"/>
        <dbReference type="EC" id="5.1.99.6"/>
    </reaction>
</comment>
<keyword evidence="1" id="KW-0630">Potassium</keyword>
<keyword evidence="1 3" id="KW-0413">Isomerase</keyword>
<dbReference type="GO" id="GO:0000166">
    <property type="term" value="F:nucleotide binding"/>
    <property type="evidence" value="ECO:0007669"/>
    <property type="project" value="UniProtKB-KW"/>
</dbReference>
<gene>
    <name evidence="1" type="primary">nnrE</name>
    <name evidence="3" type="ORF">H8692_04725</name>
</gene>
<feature type="binding site" evidence="1">
    <location>
        <position position="181"/>
    </location>
    <ligand>
        <name>K(+)</name>
        <dbReference type="ChEBI" id="CHEBI:29103"/>
    </ligand>
</feature>
<dbReference type="GO" id="GO:0046872">
    <property type="term" value="F:metal ion binding"/>
    <property type="evidence" value="ECO:0007669"/>
    <property type="project" value="UniProtKB-KW"/>
</dbReference>